<dbReference type="EMBL" id="VSRR010013401">
    <property type="protein sequence ID" value="MPC55738.1"/>
    <property type="molecule type" value="Genomic_DNA"/>
</dbReference>
<gene>
    <name evidence="3" type="ORF">E2C01_049682</name>
</gene>
<keyword evidence="4" id="KW-1185">Reference proteome</keyword>
<evidence type="ECO:0000313" key="4">
    <source>
        <dbReference type="Proteomes" id="UP000324222"/>
    </source>
</evidence>
<accession>A0A5B7GF03</accession>
<keyword evidence="2" id="KW-0812">Transmembrane</keyword>
<proteinExistence type="predicted"/>
<evidence type="ECO:0000313" key="3">
    <source>
        <dbReference type="EMBL" id="MPC55738.1"/>
    </source>
</evidence>
<organism evidence="3 4">
    <name type="scientific">Portunus trituberculatus</name>
    <name type="common">Swimming crab</name>
    <name type="synonym">Neptunus trituberculatus</name>
    <dbReference type="NCBI Taxonomy" id="210409"/>
    <lineage>
        <taxon>Eukaryota</taxon>
        <taxon>Metazoa</taxon>
        <taxon>Ecdysozoa</taxon>
        <taxon>Arthropoda</taxon>
        <taxon>Crustacea</taxon>
        <taxon>Multicrustacea</taxon>
        <taxon>Malacostraca</taxon>
        <taxon>Eumalacostraca</taxon>
        <taxon>Eucarida</taxon>
        <taxon>Decapoda</taxon>
        <taxon>Pleocyemata</taxon>
        <taxon>Brachyura</taxon>
        <taxon>Eubrachyura</taxon>
        <taxon>Portunoidea</taxon>
        <taxon>Portunidae</taxon>
        <taxon>Portuninae</taxon>
        <taxon>Portunus</taxon>
    </lineage>
</organism>
<reference evidence="3 4" key="1">
    <citation type="submission" date="2019-05" db="EMBL/GenBank/DDBJ databases">
        <title>Another draft genome of Portunus trituberculatus and its Hox gene families provides insights of decapod evolution.</title>
        <authorList>
            <person name="Jeong J.-H."/>
            <person name="Song I."/>
            <person name="Kim S."/>
            <person name="Choi T."/>
            <person name="Kim D."/>
            <person name="Ryu S."/>
            <person name="Kim W."/>
        </authorList>
    </citation>
    <scope>NUCLEOTIDE SEQUENCE [LARGE SCALE GENOMIC DNA]</scope>
    <source>
        <tissue evidence="3">Muscle</tissue>
    </source>
</reference>
<feature type="region of interest" description="Disordered" evidence="1">
    <location>
        <begin position="1"/>
        <end position="21"/>
    </location>
</feature>
<keyword evidence="2" id="KW-1133">Transmembrane helix</keyword>
<evidence type="ECO:0000256" key="2">
    <source>
        <dbReference type="SAM" id="Phobius"/>
    </source>
</evidence>
<feature type="transmembrane region" description="Helical" evidence="2">
    <location>
        <begin position="41"/>
        <end position="60"/>
    </location>
</feature>
<keyword evidence="2" id="KW-0472">Membrane</keyword>
<dbReference type="Proteomes" id="UP000324222">
    <property type="component" value="Unassembled WGS sequence"/>
</dbReference>
<name>A0A5B7GF03_PORTR</name>
<sequence>MSYTPGAIKGVPSARPGRLHPPPCQFILPEPPSCLIRVPRLALYASSGAHFLLLFFLEGLATARQTGFRSCVKQARQF</sequence>
<protein>
    <submittedName>
        <fullName evidence="3">Uncharacterized protein</fullName>
    </submittedName>
</protein>
<dbReference type="AlphaFoldDB" id="A0A5B7GF03"/>
<comment type="caution">
    <text evidence="3">The sequence shown here is derived from an EMBL/GenBank/DDBJ whole genome shotgun (WGS) entry which is preliminary data.</text>
</comment>
<evidence type="ECO:0000256" key="1">
    <source>
        <dbReference type="SAM" id="MobiDB-lite"/>
    </source>
</evidence>